<keyword evidence="1" id="KW-0472">Membrane</keyword>
<name>A0A3P8MFB4_9BACT</name>
<reference evidence="2" key="2">
    <citation type="submission" date="2022-07" db="EMBL/GenBank/DDBJ databases">
        <title>Complete genome of Mycoplasma caviae type strain G122.</title>
        <authorList>
            <person name="Spergser J."/>
        </authorList>
    </citation>
    <scope>NUCLEOTIDE SEQUENCE</scope>
    <source>
        <strain evidence="2">G122</strain>
    </source>
</reference>
<dbReference type="EMBL" id="UZVY01000001">
    <property type="protein sequence ID" value="VDR42233.1"/>
    <property type="molecule type" value="Genomic_DNA"/>
</dbReference>
<feature type="transmembrane region" description="Helical" evidence="1">
    <location>
        <begin position="12"/>
        <end position="31"/>
    </location>
</feature>
<dbReference type="Proteomes" id="UP000280036">
    <property type="component" value="Unassembled WGS sequence"/>
</dbReference>
<keyword evidence="1" id="KW-0812">Transmembrane</keyword>
<sequence length="92" mass="10374">MKKLNIKAKTIIWAIIGFLGIIGVIVCSILISRVNQFNALRDKVELENKIVEIYNNLKAYAIGLLSFSIVIVFIGAYITYAGIRSWHYSVIL</sequence>
<dbReference type="AlphaFoldDB" id="A0A3P8MFB4"/>
<accession>A0A3P8MFB4</accession>
<dbReference type="Proteomes" id="UP001058569">
    <property type="component" value="Chromosome"/>
</dbReference>
<evidence type="ECO:0000313" key="4">
    <source>
        <dbReference type="Proteomes" id="UP000280036"/>
    </source>
</evidence>
<evidence type="ECO:0000313" key="3">
    <source>
        <dbReference type="EMBL" id="VDR42233.1"/>
    </source>
</evidence>
<feature type="transmembrane region" description="Helical" evidence="1">
    <location>
        <begin position="59"/>
        <end position="83"/>
    </location>
</feature>
<protein>
    <submittedName>
        <fullName evidence="3">Uncharacterized protein</fullName>
    </submittedName>
</protein>
<gene>
    <name evidence="3" type="ORF">NCTC10126_00740</name>
    <name evidence="2" type="ORF">NPA07_03950</name>
</gene>
<dbReference type="RefSeq" id="WP_126118444.1">
    <property type="nucleotide sequence ID" value="NZ_CP101806.1"/>
</dbReference>
<dbReference type="EMBL" id="CP101806">
    <property type="protein sequence ID" value="UUD34938.1"/>
    <property type="molecule type" value="Genomic_DNA"/>
</dbReference>
<evidence type="ECO:0000313" key="5">
    <source>
        <dbReference type="Proteomes" id="UP001058569"/>
    </source>
</evidence>
<evidence type="ECO:0000313" key="2">
    <source>
        <dbReference type="EMBL" id="UUD34938.1"/>
    </source>
</evidence>
<keyword evidence="1" id="KW-1133">Transmembrane helix</keyword>
<evidence type="ECO:0000256" key="1">
    <source>
        <dbReference type="SAM" id="Phobius"/>
    </source>
</evidence>
<organism evidence="3 4">
    <name type="scientific">Mycoplasmopsis caviae</name>
    <dbReference type="NCBI Taxonomy" id="55603"/>
    <lineage>
        <taxon>Bacteria</taxon>
        <taxon>Bacillati</taxon>
        <taxon>Mycoplasmatota</taxon>
        <taxon>Mycoplasmoidales</taxon>
        <taxon>Metamycoplasmataceae</taxon>
        <taxon>Mycoplasmopsis</taxon>
    </lineage>
</organism>
<proteinExistence type="predicted"/>
<keyword evidence="5" id="KW-1185">Reference proteome</keyword>
<reference evidence="3 4" key="1">
    <citation type="submission" date="2018-12" db="EMBL/GenBank/DDBJ databases">
        <authorList>
            <consortium name="Pathogen Informatics"/>
        </authorList>
    </citation>
    <scope>NUCLEOTIDE SEQUENCE [LARGE SCALE GENOMIC DNA]</scope>
    <source>
        <strain evidence="3 4">NCTC10126</strain>
    </source>
</reference>
<dbReference type="OrthoDB" id="399879at2"/>